<keyword evidence="2" id="KW-1185">Reference proteome</keyword>
<sequence length="321" mass="36087">MSKSHDPKALEALVAAELLKAQPDAVVKAAEHAAARHKGAVLGVLFYGSCLRTGELDDKILDFYLIVPSYKAAYESRGLALANQLLPPNVFYDEFEHDGRTLRTKYNVISLDDMHRRVQHDCRNVSLWARFSQPMALLIAKDETAIKTVVAAVSQAVQTMIDAALPLCAPKESAAQIWTRAFGLTYGAELRSEPPGKGAEIYQMDQARYDRFFGPAIEALGVAHLFDNEGDGLPGLKALPCRKDRHRAQRQWRVRRLNGKVISFLRLIKASTTFDGGIDYLAWKIQRHSGVEIEISPWQRRHPVIAGLLHFYRLRRRGAFR</sequence>
<comment type="caution">
    <text evidence="1">The sequence shown here is derived from an EMBL/GenBank/DDBJ whole genome shotgun (WGS) entry which is preliminary data.</text>
</comment>
<proteinExistence type="predicted"/>
<dbReference type="Proteomes" id="UP000325187">
    <property type="component" value="Unassembled WGS sequence"/>
</dbReference>
<dbReference type="AlphaFoldDB" id="A0A5A7MYF0"/>
<dbReference type="RefSeq" id="WP_150002001.1">
    <property type="nucleotide sequence ID" value="NZ_BKCM01000004.1"/>
</dbReference>
<gene>
    <name evidence="1" type="ORF">JCM17845_09970</name>
</gene>
<name>A0A5A7MYF0_9PROT</name>
<organism evidence="1 2">
    <name type="scientific">Iodidimonas gelatinilytica</name>
    <dbReference type="NCBI Taxonomy" id="1236966"/>
    <lineage>
        <taxon>Bacteria</taxon>
        <taxon>Pseudomonadati</taxon>
        <taxon>Pseudomonadota</taxon>
        <taxon>Alphaproteobacteria</taxon>
        <taxon>Iodidimonadales</taxon>
        <taxon>Iodidimonadaceae</taxon>
        <taxon>Iodidimonas</taxon>
    </lineage>
</organism>
<reference evidence="1 2" key="1">
    <citation type="submission" date="2019-09" db="EMBL/GenBank/DDBJ databases">
        <title>NBRP : Genome information of microbial organism related human and environment.</title>
        <authorList>
            <person name="Hattori M."/>
            <person name="Oshima K."/>
            <person name="Inaba H."/>
            <person name="Suda W."/>
            <person name="Sakamoto M."/>
            <person name="Iino T."/>
            <person name="Kitahara M."/>
            <person name="Oshida Y."/>
            <person name="Iida T."/>
            <person name="Kudo T."/>
            <person name="Itoh T."/>
            <person name="Ohkuma M."/>
        </authorList>
    </citation>
    <scope>NUCLEOTIDE SEQUENCE [LARGE SCALE GENOMIC DNA]</scope>
    <source>
        <strain evidence="1 2">Mie-1</strain>
    </source>
</reference>
<accession>A0A5A7MYF0</accession>
<evidence type="ECO:0000313" key="2">
    <source>
        <dbReference type="Proteomes" id="UP000325187"/>
    </source>
</evidence>
<evidence type="ECO:0000313" key="1">
    <source>
        <dbReference type="EMBL" id="GER00374.1"/>
    </source>
</evidence>
<dbReference type="EMBL" id="BKCM01000004">
    <property type="protein sequence ID" value="GER00374.1"/>
    <property type="molecule type" value="Genomic_DNA"/>
</dbReference>
<evidence type="ECO:0008006" key="3">
    <source>
        <dbReference type="Google" id="ProtNLM"/>
    </source>
</evidence>
<protein>
    <recommendedName>
        <fullName evidence="3">Phosphatidate cytidylyltransferase</fullName>
    </recommendedName>
</protein>